<comment type="caution">
    <text evidence="2">The sequence shown here is derived from an EMBL/GenBank/DDBJ whole genome shotgun (WGS) entry which is preliminary data.</text>
</comment>
<proteinExistence type="predicted"/>
<evidence type="ECO:0000313" key="2">
    <source>
        <dbReference type="EMBL" id="MBU5439368.1"/>
    </source>
</evidence>
<dbReference type="Pfam" id="PF07943">
    <property type="entry name" value="PBP5_C"/>
    <property type="match status" value="1"/>
</dbReference>
<reference evidence="2 3" key="1">
    <citation type="submission" date="2021-06" db="EMBL/GenBank/DDBJ databases">
        <authorList>
            <person name="Sun Q."/>
            <person name="Li D."/>
        </authorList>
    </citation>
    <scope>NUCLEOTIDE SEQUENCE [LARGE SCALE GENOMIC DNA]</scope>
    <source>
        <strain evidence="2 3">MSJ-40</strain>
    </source>
</reference>
<dbReference type="GO" id="GO:0004180">
    <property type="term" value="F:carboxypeptidase activity"/>
    <property type="evidence" value="ECO:0007669"/>
    <property type="project" value="UniProtKB-KW"/>
</dbReference>
<dbReference type="InterPro" id="IPR001967">
    <property type="entry name" value="Peptidase_S11_N"/>
</dbReference>
<accession>A0ABS6E8W4</accession>
<feature type="domain" description="Peptidase S11 D-Ala-D-Ala carboxypeptidase A C-terminal" evidence="1">
    <location>
        <begin position="287"/>
        <end position="375"/>
    </location>
</feature>
<keyword evidence="2" id="KW-0645">Protease</keyword>
<dbReference type="PANTHER" id="PTHR21581">
    <property type="entry name" value="D-ALANYL-D-ALANINE CARBOXYPEPTIDASE"/>
    <property type="match status" value="1"/>
</dbReference>
<protein>
    <submittedName>
        <fullName evidence="2">D-alanyl-D-alanine carboxypeptidase</fullName>
    </submittedName>
</protein>
<name>A0ABS6E8W4_9FIRM</name>
<keyword evidence="2" id="KW-0378">Hydrolase</keyword>
<dbReference type="RefSeq" id="WP_216521075.1">
    <property type="nucleotide sequence ID" value="NZ_JAHLPM010000014.1"/>
</dbReference>
<gene>
    <name evidence="2" type="ORF">KQI42_15210</name>
</gene>
<dbReference type="Proteomes" id="UP000749471">
    <property type="component" value="Unassembled WGS sequence"/>
</dbReference>
<dbReference type="SMART" id="SM00936">
    <property type="entry name" value="PBP5_C"/>
    <property type="match status" value="1"/>
</dbReference>
<dbReference type="Pfam" id="PF00768">
    <property type="entry name" value="Peptidase_S11"/>
    <property type="match status" value="1"/>
</dbReference>
<evidence type="ECO:0000313" key="3">
    <source>
        <dbReference type="Proteomes" id="UP000749471"/>
    </source>
</evidence>
<evidence type="ECO:0000259" key="1">
    <source>
        <dbReference type="SMART" id="SM00936"/>
    </source>
</evidence>
<keyword evidence="2" id="KW-0121">Carboxypeptidase</keyword>
<sequence length="398" mass="44817">MEKKNILRRIITIILIMFISMNNVAFGSIGIEGELTAYLLGDCETGEILEGFNIDKPIEIASITKLMSYLVIMDEVTKGNILLEDRVFIDEDIASIKGSSLKVEVGEVFSIRELIEAAMVVSANDATYALAKKVAGTEEAFVKLMNNKARELNLENAIFFNCTGLPVKDLDIQNVMTTREIFILSQHIIDKYPEILEISKLPFIEMESRNYVEGNTNPLLAEIEGVDGLKTGFTNKAGYCYVSTFGVKGKEKETKDSRFIGIVMGTKGFDERKELGKTLVQYGLDNYSNRIILDEDIPLDTLIFPKGNPKEIEIYPKQGFTKLIKNDENIEVSLSLNDKLKPPIKKDRTIGKVTVYKDGEIIREEEVIVKEKVKRANPFILLGRFIENIFLKIKGIFS</sequence>
<dbReference type="EMBL" id="JAHLPM010000014">
    <property type="protein sequence ID" value="MBU5439368.1"/>
    <property type="molecule type" value="Genomic_DNA"/>
</dbReference>
<dbReference type="InterPro" id="IPR012907">
    <property type="entry name" value="Peptidase_S11_C"/>
</dbReference>
<dbReference type="PANTHER" id="PTHR21581:SF6">
    <property type="entry name" value="TRAFFICKING PROTEIN PARTICLE COMPLEX SUBUNIT 12"/>
    <property type="match status" value="1"/>
</dbReference>
<keyword evidence="3" id="KW-1185">Reference proteome</keyword>
<organism evidence="2 3">
    <name type="scientific">Tissierella simiarum</name>
    <dbReference type="NCBI Taxonomy" id="2841534"/>
    <lineage>
        <taxon>Bacteria</taxon>
        <taxon>Bacillati</taxon>
        <taxon>Bacillota</taxon>
        <taxon>Tissierellia</taxon>
        <taxon>Tissierellales</taxon>
        <taxon>Tissierellaceae</taxon>
        <taxon>Tissierella</taxon>
    </lineage>
</organism>